<organism evidence="2 3">
    <name type="scientific">Hohenbuehelia grisea</name>
    <dbReference type="NCBI Taxonomy" id="104357"/>
    <lineage>
        <taxon>Eukaryota</taxon>
        <taxon>Fungi</taxon>
        <taxon>Dikarya</taxon>
        <taxon>Basidiomycota</taxon>
        <taxon>Agaricomycotina</taxon>
        <taxon>Agaricomycetes</taxon>
        <taxon>Agaricomycetidae</taxon>
        <taxon>Agaricales</taxon>
        <taxon>Pleurotineae</taxon>
        <taxon>Pleurotaceae</taxon>
        <taxon>Hohenbuehelia</taxon>
    </lineage>
</organism>
<dbReference type="EMBL" id="JASNQZ010000008">
    <property type="protein sequence ID" value="KAL0954175.1"/>
    <property type="molecule type" value="Genomic_DNA"/>
</dbReference>
<name>A0ABR3JG91_9AGAR</name>
<dbReference type="Proteomes" id="UP001556367">
    <property type="component" value="Unassembled WGS sequence"/>
</dbReference>
<dbReference type="SUPFAM" id="SSF51735">
    <property type="entry name" value="NAD(P)-binding Rossmann-fold domains"/>
    <property type="match status" value="1"/>
</dbReference>
<reference evidence="3" key="1">
    <citation type="submission" date="2024-06" db="EMBL/GenBank/DDBJ databases">
        <title>Multi-omics analyses provide insights into the biosynthesis of the anticancer antibiotic pleurotin in Hohenbuehelia grisea.</title>
        <authorList>
            <person name="Weaver J.A."/>
            <person name="Alberti F."/>
        </authorList>
    </citation>
    <scope>NUCLEOTIDE SEQUENCE [LARGE SCALE GENOMIC DNA]</scope>
    <source>
        <strain evidence="3">T-177</strain>
    </source>
</reference>
<comment type="caution">
    <text evidence="2">The sequence shown here is derived from an EMBL/GenBank/DDBJ whole genome shotgun (WGS) entry which is preliminary data.</text>
</comment>
<feature type="domain" description="Enoyl reductase (ER)" evidence="1">
    <location>
        <begin position="29"/>
        <end position="374"/>
    </location>
</feature>
<dbReference type="CDD" id="cd08249">
    <property type="entry name" value="enoyl_reductase_like"/>
    <property type="match status" value="1"/>
</dbReference>
<dbReference type="InterPro" id="IPR020843">
    <property type="entry name" value="ER"/>
</dbReference>
<dbReference type="PANTHER" id="PTHR45348:SF3">
    <property type="entry name" value="ENOYL REDUCTASE (ER) DOMAIN-CONTAINING PROTEIN"/>
    <property type="match status" value="1"/>
</dbReference>
<protein>
    <recommendedName>
        <fullName evidence="1">Enoyl reductase (ER) domain-containing protein</fullName>
    </recommendedName>
</protein>
<dbReference type="InterPro" id="IPR013154">
    <property type="entry name" value="ADH-like_N"/>
</dbReference>
<evidence type="ECO:0000313" key="3">
    <source>
        <dbReference type="Proteomes" id="UP001556367"/>
    </source>
</evidence>
<proteinExistence type="predicted"/>
<dbReference type="InterPro" id="IPR047122">
    <property type="entry name" value="Trans-enoyl_RdTase-like"/>
</dbReference>
<dbReference type="Gene3D" id="3.90.180.10">
    <property type="entry name" value="Medium-chain alcohol dehydrogenases, catalytic domain"/>
    <property type="match status" value="1"/>
</dbReference>
<evidence type="ECO:0000313" key="2">
    <source>
        <dbReference type="EMBL" id="KAL0954175.1"/>
    </source>
</evidence>
<dbReference type="Pfam" id="PF00107">
    <property type="entry name" value="ADH_zinc_N"/>
    <property type="match status" value="1"/>
</dbReference>
<dbReference type="SMART" id="SM00829">
    <property type="entry name" value="PKS_ER"/>
    <property type="match status" value="1"/>
</dbReference>
<dbReference type="Pfam" id="PF08240">
    <property type="entry name" value="ADH_N"/>
    <property type="match status" value="1"/>
</dbReference>
<dbReference type="InterPro" id="IPR011032">
    <property type="entry name" value="GroES-like_sf"/>
</dbReference>
<keyword evidence="3" id="KW-1185">Reference proteome</keyword>
<dbReference type="PANTHER" id="PTHR45348">
    <property type="entry name" value="HYPOTHETICAL OXIDOREDUCTASE (EUROFUNG)"/>
    <property type="match status" value="1"/>
</dbReference>
<accession>A0ABR3JG91</accession>
<dbReference type="SUPFAM" id="SSF50129">
    <property type="entry name" value="GroES-like"/>
    <property type="match status" value="1"/>
</dbReference>
<dbReference type="Gene3D" id="3.40.50.720">
    <property type="entry name" value="NAD(P)-binding Rossmann-like Domain"/>
    <property type="match status" value="1"/>
</dbReference>
<evidence type="ECO:0000259" key="1">
    <source>
        <dbReference type="SMART" id="SM00829"/>
    </source>
</evidence>
<gene>
    <name evidence="2" type="ORF">HGRIS_005306</name>
</gene>
<dbReference type="InterPro" id="IPR013149">
    <property type="entry name" value="ADH-like_C"/>
</dbReference>
<sequence length="377" mass="40054">MLPVSFSTHYITLDNKMTTHTGIATTAKGKVDVIQVPTTHPGAGEVRIKTEYSSTMPYDVYVVDIGFSVQSYPTVLGLCPAGTIVEVGEGVSELKVGDRVTAVAISGPASKGLQEFSVLPATLCARIPDEMSFAAASSIPDNYITAFFTIFDQLKLPFPESFPATTSPPQASVPILVFGGGSLAGQYMIQVLHISGYKNIITTASEKHHAYLRSLGVAHAFDYRSPTLAADITKAVGGDGKVKIAIDPIAAKSTLGVIGEVIDPKGTVAALLPIKEGSSIAISSAADIHFNIPTEWNLLPKDVKFIPVGTALGYLNNAFLRDNAMSKILPDLLQRGLIKPSSVLLMDQGSLKERAEKGLDLLRNNKVSGEKIVVKMT</sequence>
<dbReference type="InterPro" id="IPR036291">
    <property type="entry name" value="NAD(P)-bd_dom_sf"/>
</dbReference>